<evidence type="ECO:0000313" key="1">
    <source>
        <dbReference type="EMBL" id="KAJ8105090.1"/>
    </source>
</evidence>
<protein>
    <submittedName>
        <fullName evidence="1">Uncharacterized protein</fullName>
    </submittedName>
</protein>
<sequence length="324" mass="36698">MVLTGFSIPETGATQTRSIPDWSTKHFEAAGRPLRIAIDQANWWCRNITAAKDAEIKSMERIFYLLRMNIQLLFVFDGRNKPPKKWPAEYSYSESNVRLLKELLDQLGVPRHDSPGDSAAECVRLQELGIVDAIWTDNTDALMFGGSPTLVQFHKKPEGDQFKRTNTVKVTSGASIRQDANLTKEWFLMYATLVGCGYTNGLEGFDATRFFRFAQHSYFQGAANLLAAAAETPNVLSKWRMIVTSIITATFPDEAVSIPSKTFPDLSVLRGCARPIVSPDFILQDLACLRAGWFRPFGPDMLSRYRFLLNNFNTQIHESWRRKQ</sequence>
<dbReference type="Proteomes" id="UP001153334">
    <property type="component" value="Unassembled WGS sequence"/>
</dbReference>
<dbReference type="EMBL" id="JAPESX010003378">
    <property type="protein sequence ID" value="KAJ8105090.1"/>
    <property type="molecule type" value="Genomic_DNA"/>
</dbReference>
<comment type="caution">
    <text evidence="1">The sequence shown here is derived from an EMBL/GenBank/DDBJ whole genome shotgun (WGS) entry which is preliminary data.</text>
</comment>
<proteinExistence type="predicted"/>
<gene>
    <name evidence="1" type="ORF">ONZ43_g7565</name>
</gene>
<reference evidence="1" key="1">
    <citation type="submission" date="2022-11" db="EMBL/GenBank/DDBJ databases">
        <title>Genome Sequence of Nemania bipapillata.</title>
        <authorList>
            <person name="Buettner E."/>
        </authorList>
    </citation>
    <scope>NUCLEOTIDE SEQUENCE</scope>
    <source>
        <strain evidence="1">CP14</strain>
    </source>
</reference>
<accession>A0ACC2HQ98</accession>
<evidence type="ECO:0000313" key="2">
    <source>
        <dbReference type="Proteomes" id="UP001153334"/>
    </source>
</evidence>
<organism evidence="1 2">
    <name type="scientific">Nemania bipapillata</name>
    <dbReference type="NCBI Taxonomy" id="110536"/>
    <lineage>
        <taxon>Eukaryota</taxon>
        <taxon>Fungi</taxon>
        <taxon>Dikarya</taxon>
        <taxon>Ascomycota</taxon>
        <taxon>Pezizomycotina</taxon>
        <taxon>Sordariomycetes</taxon>
        <taxon>Xylariomycetidae</taxon>
        <taxon>Xylariales</taxon>
        <taxon>Xylariaceae</taxon>
        <taxon>Nemania</taxon>
    </lineage>
</organism>
<name>A0ACC2HQ98_9PEZI</name>
<keyword evidence="2" id="KW-1185">Reference proteome</keyword>